<comment type="caution">
    <text evidence="4">The sequence shown here is derived from an EMBL/GenBank/DDBJ whole genome shotgun (WGS) entry which is preliminary data.</text>
</comment>
<evidence type="ECO:0000313" key="4">
    <source>
        <dbReference type="EMBL" id="KAK4187142.1"/>
    </source>
</evidence>
<reference evidence="4" key="1">
    <citation type="journal article" date="2023" name="Mol. Phylogenet. Evol.">
        <title>Genome-scale phylogeny and comparative genomics of the fungal order Sordariales.</title>
        <authorList>
            <person name="Hensen N."/>
            <person name="Bonometti L."/>
            <person name="Westerberg I."/>
            <person name="Brannstrom I.O."/>
            <person name="Guillou S."/>
            <person name="Cros-Aarteil S."/>
            <person name="Calhoun S."/>
            <person name="Haridas S."/>
            <person name="Kuo A."/>
            <person name="Mondo S."/>
            <person name="Pangilinan J."/>
            <person name="Riley R."/>
            <person name="LaButti K."/>
            <person name="Andreopoulos B."/>
            <person name="Lipzen A."/>
            <person name="Chen C."/>
            <person name="Yan M."/>
            <person name="Daum C."/>
            <person name="Ng V."/>
            <person name="Clum A."/>
            <person name="Steindorff A."/>
            <person name="Ohm R.A."/>
            <person name="Martin F."/>
            <person name="Silar P."/>
            <person name="Natvig D.O."/>
            <person name="Lalanne C."/>
            <person name="Gautier V."/>
            <person name="Ament-Velasquez S.L."/>
            <person name="Kruys A."/>
            <person name="Hutchinson M.I."/>
            <person name="Powell A.J."/>
            <person name="Barry K."/>
            <person name="Miller A.N."/>
            <person name="Grigoriev I.V."/>
            <person name="Debuchy R."/>
            <person name="Gladieux P."/>
            <person name="Hiltunen Thoren M."/>
            <person name="Johannesson H."/>
        </authorList>
    </citation>
    <scope>NUCLEOTIDE SEQUENCE</scope>
    <source>
        <strain evidence="4">PSN309</strain>
    </source>
</reference>
<dbReference type="PANTHER" id="PTHR34502">
    <property type="entry name" value="DUF6594 DOMAIN-CONTAINING PROTEIN-RELATED"/>
    <property type="match status" value="1"/>
</dbReference>
<keyword evidence="2" id="KW-1133">Transmembrane helix</keyword>
<accession>A0AAN6WVC8</accession>
<evidence type="ECO:0000259" key="3">
    <source>
        <dbReference type="Pfam" id="PF20237"/>
    </source>
</evidence>
<dbReference type="Pfam" id="PF20237">
    <property type="entry name" value="DUF6594"/>
    <property type="match status" value="1"/>
</dbReference>
<feature type="transmembrane region" description="Helical" evidence="2">
    <location>
        <begin position="396"/>
        <end position="413"/>
    </location>
</feature>
<reference evidence="4" key="2">
    <citation type="submission" date="2023-05" db="EMBL/GenBank/DDBJ databases">
        <authorList>
            <consortium name="Lawrence Berkeley National Laboratory"/>
            <person name="Steindorff A."/>
            <person name="Hensen N."/>
            <person name="Bonometti L."/>
            <person name="Westerberg I."/>
            <person name="Brannstrom I.O."/>
            <person name="Guillou S."/>
            <person name="Cros-Aarteil S."/>
            <person name="Calhoun S."/>
            <person name="Haridas S."/>
            <person name="Kuo A."/>
            <person name="Mondo S."/>
            <person name="Pangilinan J."/>
            <person name="Riley R."/>
            <person name="Labutti K."/>
            <person name="Andreopoulos B."/>
            <person name="Lipzen A."/>
            <person name="Chen C."/>
            <person name="Yanf M."/>
            <person name="Daum C."/>
            <person name="Ng V."/>
            <person name="Clum A."/>
            <person name="Ohm R."/>
            <person name="Martin F."/>
            <person name="Silar P."/>
            <person name="Natvig D."/>
            <person name="Lalanne C."/>
            <person name="Gautier V."/>
            <person name="Ament-Velasquez S.L."/>
            <person name="Kruys A."/>
            <person name="Hutchinson M.I."/>
            <person name="Powell A.J."/>
            <person name="Barry K."/>
            <person name="Miller A.N."/>
            <person name="Grigoriev I.V."/>
            <person name="Debuchy R."/>
            <person name="Gladieux P."/>
            <person name="Thoren M.H."/>
            <person name="Johannesson H."/>
        </authorList>
    </citation>
    <scope>NUCLEOTIDE SEQUENCE</scope>
    <source>
        <strain evidence="4">PSN309</strain>
    </source>
</reference>
<feature type="transmembrane region" description="Helical" evidence="2">
    <location>
        <begin position="373"/>
        <end position="390"/>
    </location>
</feature>
<sequence>MGNSRSDKSEIAPSVPPSPTSVRSGRSSVPTTITYAASDTPLVPPQPHNGSATPQTPTPPAFSMMERLRENRQGDGVEGWPLLAKLMAKKSDFEAFDRFEELNVKNLLYFQVELAKIQRKLETRERADRDSLPDSERSRFCTEANKLVGSDSSQWKAVLDMRKCLDGYNRALLQYSQISSLPEPSRRNMNTLLSWLVSPEACNFNVTGTGSNAWGDMYARQAVGFKKPSLASQFFGLLLSIVTPRPEPPSVQNLVAPRGRRSVDGLSRWIAEEAIPFWAAVKEAWKNRKVKKSQEEEEGNAQTPAVLESVLTVYSEKKDPAEELKDLKLNFIDSYSGSSILGFSTKLTTLFACMLPMVAIGVLYVVENLSRRLGLIAGFTAIFCNGLMMVAEVTRVQVFTATSAFLAVLVVFVQTG</sequence>
<keyword evidence="5" id="KW-1185">Reference proteome</keyword>
<dbReference type="Proteomes" id="UP001302126">
    <property type="component" value="Unassembled WGS sequence"/>
</dbReference>
<keyword evidence="2" id="KW-0812">Transmembrane</keyword>
<evidence type="ECO:0000256" key="1">
    <source>
        <dbReference type="SAM" id="MobiDB-lite"/>
    </source>
</evidence>
<dbReference type="EMBL" id="MU864408">
    <property type="protein sequence ID" value="KAK4187142.1"/>
    <property type="molecule type" value="Genomic_DNA"/>
</dbReference>
<gene>
    <name evidence="4" type="ORF">QBC35DRAFT_240775</name>
</gene>
<name>A0AAN6WVC8_9PEZI</name>
<keyword evidence="2" id="KW-0472">Membrane</keyword>
<dbReference type="InterPro" id="IPR046529">
    <property type="entry name" value="DUF6594"/>
</dbReference>
<feature type="compositionally biased region" description="Low complexity" evidence="1">
    <location>
        <begin position="20"/>
        <end position="32"/>
    </location>
</feature>
<feature type="transmembrane region" description="Helical" evidence="2">
    <location>
        <begin position="347"/>
        <end position="366"/>
    </location>
</feature>
<proteinExistence type="predicted"/>
<dbReference type="AlphaFoldDB" id="A0AAN6WVC8"/>
<feature type="region of interest" description="Disordered" evidence="1">
    <location>
        <begin position="1"/>
        <end position="62"/>
    </location>
</feature>
<feature type="domain" description="DUF6594" evidence="3">
    <location>
        <begin position="80"/>
        <end position="410"/>
    </location>
</feature>
<evidence type="ECO:0000313" key="5">
    <source>
        <dbReference type="Proteomes" id="UP001302126"/>
    </source>
</evidence>
<organism evidence="4 5">
    <name type="scientific">Podospora australis</name>
    <dbReference type="NCBI Taxonomy" id="1536484"/>
    <lineage>
        <taxon>Eukaryota</taxon>
        <taxon>Fungi</taxon>
        <taxon>Dikarya</taxon>
        <taxon>Ascomycota</taxon>
        <taxon>Pezizomycotina</taxon>
        <taxon>Sordariomycetes</taxon>
        <taxon>Sordariomycetidae</taxon>
        <taxon>Sordariales</taxon>
        <taxon>Podosporaceae</taxon>
        <taxon>Podospora</taxon>
    </lineage>
</organism>
<evidence type="ECO:0000256" key="2">
    <source>
        <dbReference type="SAM" id="Phobius"/>
    </source>
</evidence>
<feature type="compositionally biased region" description="Basic and acidic residues" evidence="1">
    <location>
        <begin position="1"/>
        <end position="10"/>
    </location>
</feature>
<protein>
    <submittedName>
        <fullName evidence="4">Isoleucyl-tRNA synthetase</fullName>
    </submittedName>
</protein>
<dbReference type="PANTHER" id="PTHR34502:SF5">
    <property type="entry name" value="DUF6594 DOMAIN-CONTAINING PROTEIN"/>
    <property type="match status" value="1"/>
</dbReference>